<keyword evidence="6" id="KW-0489">Methyltransferase</keyword>
<proteinExistence type="predicted"/>
<dbReference type="Pfam" id="PF10294">
    <property type="entry name" value="Methyltransf_16"/>
    <property type="match status" value="1"/>
</dbReference>
<keyword evidence="10" id="KW-1185">Reference proteome</keyword>
<dbReference type="OrthoDB" id="413520at2759"/>
<dbReference type="Gene3D" id="3.40.50.150">
    <property type="entry name" value="Vaccinia Virus protein VP39"/>
    <property type="match status" value="1"/>
</dbReference>
<reference evidence="9" key="1">
    <citation type="submission" date="2021-10" db="EMBL/GenBank/DDBJ databases">
        <title>Tropical sea cucumber genome reveals ecological adaptation and Cuvierian tubules defense mechanism.</title>
        <authorList>
            <person name="Chen T."/>
        </authorList>
    </citation>
    <scope>NUCLEOTIDE SEQUENCE</scope>
    <source>
        <strain evidence="9">Nanhai2018</strain>
        <tissue evidence="9">Muscle</tissue>
    </source>
</reference>
<evidence type="ECO:0000256" key="5">
    <source>
        <dbReference type="ARBA" id="ARBA00022490"/>
    </source>
</evidence>
<keyword evidence="8" id="KW-0539">Nucleus</keyword>
<dbReference type="GO" id="GO:0005634">
    <property type="term" value="C:nucleus"/>
    <property type="evidence" value="ECO:0007669"/>
    <property type="project" value="UniProtKB-SubCell"/>
</dbReference>
<dbReference type="GO" id="GO:0032259">
    <property type="term" value="P:methylation"/>
    <property type="evidence" value="ECO:0007669"/>
    <property type="project" value="UniProtKB-KW"/>
</dbReference>
<dbReference type="Proteomes" id="UP001152320">
    <property type="component" value="Chromosome 3"/>
</dbReference>
<organism evidence="9 10">
    <name type="scientific">Holothuria leucospilota</name>
    <name type="common">Black long sea cucumber</name>
    <name type="synonym">Mertensiothuria leucospilota</name>
    <dbReference type="NCBI Taxonomy" id="206669"/>
    <lineage>
        <taxon>Eukaryota</taxon>
        <taxon>Metazoa</taxon>
        <taxon>Echinodermata</taxon>
        <taxon>Eleutherozoa</taxon>
        <taxon>Echinozoa</taxon>
        <taxon>Holothuroidea</taxon>
        <taxon>Aspidochirotacea</taxon>
        <taxon>Aspidochirotida</taxon>
        <taxon>Holothuriidae</taxon>
        <taxon>Holothuria</taxon>
    </lineage>
</organism>
<evidence type="ECO:0000256" key="2">
    <source>
        <dbReference type="ARBA" id="ARBA00004496"/>
    </source>
</evidence>
<comment type="subcellular location">
    <subcellularLocation>
        <location evidence="2">Cytoplasm</location>
    </subcellularLocation>
    <subcellularLocation>
        <location evidence="1">Nucleus</location>
    </subcellularLocation>
</comment>
<sequence length="303" mass="34573">MQKPADKTISKQRTLAKSRWKLIYHALKKDSTNADISSDLHQNVSVLRFKSFGFVLQKDIEDSKDCENASWSHCTCSLVPEFSLKIRQLNLRPTAKDLIGFNNTGNVCIWPAEEVLTYYCLKNRSFLRSKSVCELGGGMTCLAGLAVACSSDANEVVVTDGNEQSCQNAETIRKENTSKFGCTQVSVKQVLWNKEETFADLREKFDMVLGADCFFFDEYRQDLVNTITAILKPGGTAWMFAPHRGSTLRQFESVAQKNFSTNLVENYDHLVWERHQNMKSTREVTGQYDEDIHYPWMLTLCKR</sequence>
<dbReference type="InterPro" id="IPR019410">
    <property type="entry name" value="Methyltransf_16"/>
</dbReference>
<dbReference type="PANTHER" id="PTHR13539">
    <property type="entry name" value="CALMODULIN-LYSINE N-METHYLTRANSFERASE"/>
    <property type="match status" value="1"/>
</dbReference>
<evidence type="ECO:0000256" key="4">
    <source>
        <dbReference type="ARBA" id="ARBA00020594"/>
    </source>
</evidence>
<evidence type="ECO:0000256" key="7">
    <source>
        <dbReference type="ARBA" id="ARBA00022679"/>
    </source>
</evidence>
<evidence type="ECO:0000256" key="8">
    <source>
        <dbReference type="ARBA" id="ARBA00023242"/>
    </source>
</evidence>
<comment type="caution">
    <text evidence="9">The sequence shown here is derived from an EMBL/GenBank/DDBJ whole genome shotgun (WGS) entry which is preliminary data.</text>
</comment>
<dbReference type="SUPFAM" id="SSF53335">
    <property type="entry name" value="S-adenosyl-L-methionine-dependent methyltransferases"/>
    <property type="match status" value="1"/>
</dbReference>
<evidence type="ECO:0000256" key="6">
    <source>
        <dbReference type="ARBA" id="ARBA00022603"/>
    </source>
</evidence>
<dbReference type="AlphaFoldDB" id="A0A9Q1CJU9"/>
<dbReference type="EC" id="2.1.1.60" evidence="3"/>
<name>A0A9Q1CJU9_HOLLE</name>
<accession>A0A9Q1CJU9</accession>
<keyword evidence="7" id="KW-0808">Transferase</keyword>
<evidence type="ECO:0000313" key="10">
    <source>
        <dbReference type="Proteomes" id="UP001152320"/>
    </source>
</evidence>
<dbReference type="EMBL" id="JAIZAY010000003">
    <property type="protein sequence ID" value="KAJ8046073.1"/>
    <property type="molecule type" value="Genomic_DNA"/>
</dbReference>
<gene>
    <name evidence="9" type="ORF">HOLleu_09248</name>
</gene>
<dbReference type="PANTHER" id="PTHR13539:SF3">
    <property type="entry name" value="CALMODULIN-LYSINE N-METHYLTRANSFERASE"/>
    <property type="match status" value="1"/>
</dbReference>
<evidence type="ECO:0000256" key="1">
    <source>
        <dbReference type="ARBA" id="ARBA00004123"/>
    </source>
</evidence>
<protein>
    <recommendedName>
        <fullName evidence="4">Calmodulin-lysine N-methyltransferase</fullName>
        <ecNumber evidence="3">2.1.1.60</ecNumber>
    </recommendedName>
</protein>
<keyword evidence="5" id="KW-0963">Cytoplasm</keyword>
<dbReference type="InterPro" id="IPR025800">
    <property type="entry name" value="CaM-Lys-N-MeTrfase"/>
</dbReference>
<dbReference type="InterPro" id="IPR029063">
    <property type="entry name" value="SAM-dependent_MTases_sf"/>
</dbReference>
<dbReference type="GO" id="GO:0005737">
    <property type="term" value="C:cytoplasm"/>
    <property type="evidence" value="ECO:0007669"/>
    <property type="project" value="UniProtKB-SubCell"/>
</dbReference>
<dbReference type="GO" id="GO:0018025">
    <property type="term" value="F:calmodulin-lysine N-methyltransferase activity"/>
    <property type="evidence" value="ECO:0007669"/>
    <property type="project" value="UniProtKB-EC"/>
</dbReference>
<evidence type="ECO:0000256" key="3">
    <source>
        <dbReference type="ARBA" id="ARBA00011914"/>
    </source>
</evidence>
<evidence type="ECO:0000313" key="9">
    <source>
        <dbReference type="EMBL" id="KAJ8046073.1"/>
    </source>
</evidence>